<dbReference type="PANTHER" id="PTHR35800">
    <property type="entry name" value="PROTEIN JAG"/>
    <property type="match status" value="1"/>
</dbReference>
<dbReference type="InterPro" id="IPR034079">
    <property type="entry name" value="R3H_KhpB"/>
</dbReference>
<evidence type="ECO:0000313" key="3">
    <source>
        <dbReference type="EMBL" id="HJF17836.1"/>
    </source>
</evidence>
<dbReference type="PROSITE" id="PS51061">
    <property type="entry name" value="R3H"/>
    <property type="match status" value="1"/>
</dbReference>
<dbReference type="InterPro" id="IPR015946">
    <property type="entry name" value="KH_dom-like_a/b"/>
</dbReference>
<dbReference type="InterPro" id="IPR039247">
    <property type="entry name" value="KhpB"/>
</dbReference>
<dbReference type="GO" id="GO:0003723">
    <property type="term" value="F:RNA binding"/>
    <property type="evidence" value="ECO:0007669"/>
    <property type="project" value="InterPro"/>
</dbReference>
<dbReference type="Proteomes" id="UP000715651">
    <property type="component" value="Unassembled WGS sequence"/>
</dbReference>
<dbReference type="PANTHER" id="PTHR35800:SF1">
    <property type="entry name" value="RNA-BINDING PROTEIN KHPB"/>
    <property type="match status" value="1"/>
</dbReference>
<dbReference type="EMBL" id="DYWK01000003">
    <property type="protein sequence ID" value="HJF17836.1"/>
    <property type="molecule type" value="Genomic_DNA"/>
</dbReference>
<organism evidence="3 4">
    <name type="scientific">Aeriscardovia aeriphila</name>
    <dbReference type="NCBI Taxonomy" id="218139"/>
    <lineage>
        <taxon>Bacteria</taxon>
        <taxon>Bacillati</taxon>
        <taxon>Actinomycetota</taxon>
        <taxon>Actinomycetes</taxon>
        <taxon>Bifidobacteriales</taxon>
        <taxon>Bifidobacteriaceae</taxon>
        <taxon>Aeriscardovia</taxon>
    </lineage>
</organism>
<feature type="domain" description="R3H" evidence="2">
    <location>
        <begin position="95"/>
        <end position="160"/>
    </location>
</feature>
<feature type="compositionally biased region" description="Acidic residues" evidence="1">
    <location>
        <begin position="167"/>
        <end position="187"/>
    </location>
</feature>
<reference evidence="3" key="2">
    <citation type="submission" date="2021-09" db="EMBL/GenBank/DDBJ databases">
        <authorList>
            <person name="Gilroy R."/>
        </authorList>
    </citation>
    <scope>NUCLEOTIDE SEQUENCE</scope>
    <source>
        <strain evidence="3">578</strain>
    </source>
</reference>
<comment type="caution">
    <text evidence="3">The sequence shown here is derived from an EMBL/GenBank/DDBJ whole genome shotgun (WGS) entry which is preliminary data.</text>
</comment>
<dbReference type="Gene3D" id="3.30.1370.50">
    <property type="entry name" value="R3H-like domain"/>
    <property type="match status" value="1"/>
</dbReference>
<dbReference type="Pfam" id="PF01424">
    <property type="entry name" value="R3H"/>
    <property type="match status" value="1"/>
</dbReference>
<dbReference type="CDD" id="cd02644">
    <property type="entry name" value="R3H_jag"/>
    <property type="match status" value="1"/>
</dbReference>
<accession>A0A921FU70</accession>
<dbReference type="AlphaFoldDB" id="A0A921FU70"/>
<reference evidence="3" key="1">
    <citation type="journal article" date="2021" name="PeerJ">
        <title>Extensive microbial diversity within the chicken gut microbiome revealed by metagenomics and culture.</title>
        <authorList>
            <person name="Gilroy R."/>
            <person name="Ravi A."/>
            <person name="Getino M."/>
            <person name="Pursley I."/>
            <person name="Horton D.L."/>
            <person name="Alikhan N.F."/>
            <person name="Baker D."/>
            <person name="Gharbi K."/>
            <person name="Hall N."/>
            <person name="Watson M."/>
            <person name="Adriaenssens E.M."/>
            <person name="Foster-Nyarko E."/>
            <person name="Jarju S."/>
            <person name="Secka A."/>
            <person name="Antonio M."/>
            <person name="Oren A."/>
            <person name="Chaudhuri R.R."/>
            <person name="La Ragione R."/>
            <person name="Hildebrand F."/>
            <person name="Pallen M.J."/>
        </authorList>
    </citation>
    <scope>NUCLEOTIDE SEQUENCE</scope>
    <source>
        <strain evidence="3">578</strain>
    </source>
</reference>
<feature type="region of interest" description="Disordered" evidence="1">
    <location>
        <begin position="141"/>
        <end position="187"/>
    </location>
</feature>
<evidence type="ECO:0000256" key="1">
    <source>
        <dbReference type="SAM" id="MobiDB-lite"/>
    </source>
</evidence>
<name>A0A921FU70_9BIFI</name>
<feature type="compositionally biased region" description="Basic and acidic residues" evidence="1">
    <location>
        <begin position="141"/>
        <end position="152"/>
    </location>
</feature>
<gene>
    <name evidence="3" type="ORF">K8U78_01500</name>
</gene>
<sequence length="187" mass="21188">MDDEELEELNEEADIAADYLEGLLDVLDYDGDIELGVRNGRPLVQIVADDDTDIKQLIGKDGEVVEALQRLARLAVQQKTGERSGLIVDVDGFLARKRRHLRNLALDAVDDVREDGEPVTLEDMNAYERKIIHDIVRQEGLKSRSHGDEPHRHVTVYLPKDQREALENEDADVDDVDTDEDYEADLD</sequence>
<protein>
    <recommendedName>
        <fullName evidence="2">R3H domain-containing protein</fullName>
    </recommendedName>
</protein>
<evidence type="ECO:0000313" key="4">
    <source>
        <dbReference type="Proteomes" id="UP000715651"/>
    </source>
</evidence>
<dbReference type="SUPFAM" id="SSF82708">
    <property type="entry name" value="R3H domain"/>
    <property type="match status" value="1"/>
</dbReference>
<dbReference type="SMART" id="SM00393">
    <property type="entry name" value="R3H"/>
    <property type="match status" value="1"/>
</dbReference>
<evidence type="ECO:0000259" key="2">
    <source>
        <dbReference type="PROSITE" id="PS51061"/>
    </source>
</evidence>
<dbReference type="Gene3D" id="3.30.300.20">
    <property type="match status" value="1"/>
</dbReference>
<dbReference type="InterPro" id="IPR036867">
    <property type="entry name" value="R3H_dom_sf"/>
</dbReference>
<proteinExistence type="predicted"/>
<dbReference type="InterPro" id="IPR001374">
    <property type="entry name" value="R3H_dom"/>
</dbReference>